<evidence type="ECO:0000313" key="3">
    <source>
        <dbReference type="EMBL" id="AXE21999.1"/>
    </source>
</evidence>
<geneLocation type="plasmid" evidence="3 4">
    <name>unnamed5</name>
</geneLocation>
<feature type="region of interest" description="Disordered" evidence="1">
    <location>
        <begin position="1"/>
        <end position="24"/>
    </location>
</feature>
<keyword evidence="4" id="KW-1185">Reference proteome</keyword>
<evidence type="ECO:0000256" key="1">
    <source>
        <dbReference type="SAM" id="MobiDB-lite"/>
    </source>
</evidence>
<dbReference type="Proteomes" id="UP000251993">
    <property type="component" value="Plasmid unnamed5"/>
</dbReference>
<keyword evidence="3" id="KW-0614">Plasmid</keyword>
<reference evidence="3 4" key="1">
    <citation type="submission" date="2018-07" db="EMBL/GenBank/DDBJ databases">
        <title>Genome sequencing of Runella.</title>
        <authorList>
            <person name="Baek M.-G."/>
            <person name="Yi H."/>
        </authorList>
    </citation>
    <scope>NUCLEOTIDE SEQUENCE [LARGE SCALE GENOMIC DNA]</scope>
    <source>
        <strain evidence="3 4">HYN0085</strain>
        <plasmid evidence="3 4">unnamed5</plasmid>
    </source>
</reference>
<proteinExistence type="predicted"/>
<dbReference type="SUPFAM" id="SSF51126">
    <property type="entry name" value="Pectin lyase-like"/>
    <property type="match status" value="1"/>
</dbReference>
<name>A0A344TTM8_9BACT</name>
<gene>
    <name evidence="3" type="ORF">DR864_29485</name>
</gene>
<dbReference type="OrthoDB" id="1491394at2"/>
<dbReference type="InterPro" id="IPR055015">
    <property type="entry name" value="GCX_COOH"/>
</dbReference>
<feature type="domain" description="Right handed beta helix" evidence="2">
    <location>
        <begin position="399"/>
        <end position="532"/>
    </location>
</feature>
<organism evidence="3 4">
    <name type="scientific">Runella rosea</name>
    <dbReference type="NCBI Taxonomy" id="2259595"/>
    <lineage>
        <taxon>Bacteria</taxon>
        <taxon>Pseudomonadati</taxon>
        <taxon>Bacteroidota</taxon>
        <taxon>Cytophagia</taxon>
        <taxon>Cytophagales</taxon>
        <taxon>Spirosomataceae</taxon>
        <taxon>Runella</taxon>
    </lineage>
</organism>
<evidence type="ECO:0000313" key="4">
    <source>
        <dbReference type="Proteomes" id="UP000251993"/>
    </source>
</evidence>
<sequence length="699" mass="71862">MSLTVNAVPNAPATPTATVTQQPTCTTPTGTIMITAPTGGSIQYSVGGAYQTSATFANLSPYTYQVTAQNTATGCTSKPLSLTVNSVPNAPMISEVILTQPTCAVPTGTAQINATSNLPLQYSKNGTVWQSSNSFSGLTPAAYTFQVRTTADTTCVTTSASQTINVVPVPSATINYAGSPYTNSGIASVTLTGIMGGIFSSTPGLLLNASTGEVNLAGSIPDNYIVTYTIAASGVCPAFETTDTLQILTKTTLIFVNIANTNPVQNGASWLTAYANLQSGLSAAAALTDSNIQVWVAQGNYKPGTSRSDVFEIPSNVHVYGGFAGTETDLSERNWKTHPVILSGEIGGPQLNDNSNHVVVFRGTDSLTRLDGFRIEKGFAEFVGITQDTDLNDPAVLASGGGILAINKSKGLITNCIITDNRAVGGGGMMLRDSSHMRITQSIIFGNEATFGGAVYVLGGSRPYFENVLMVINKGLGGGLYVNGSQPLLVNTTIASNKDDGKNAGGIYNANSVTTVKNSILWGNSPLQSTLGSNITYSTVEGGYTGVGNSNQNPQFVNPNANGLAPMGTLGDYHLLPCSPAINGGDNSVAPNVDLEGNLRPYPVGLGIVDRGVYESQSSGSSGPANLTVTENITSGTVLKAADKIVATNQVSGATVVYQATKSVTLNPGFSATAGAGNSFQAFIGGCNTAAVTGSQAQK</sequence>
<protein>
    <recommendedName>
        <fullName evidence="2">Right handed beta helix domain-containing protein</fullName>
    </recommendedName>
</protein>
<accession>A0A344TTM8</accession>
<dbReference type="NCBIfam" id="NF041518">
    <property type="entry name" value="choice_anch_Q"/>
    <property type="match status" value="1"/>
</dbReference>
<dbReference type="NCBIfam" id="NF045639">
    <property type="entry name" value="GCX_COOH"/>
    <property type="match status" value="1"/>
</dbReference>
<dbReference type="Pfam" id="PF13229">
    <property type="entry name" value="Beta_helix"/>
    <property type="match status" value="1"/>
</dbReference>
<dbReference type="InterPro" id="IPR011050">
    <property type="entry name" value="Pectin_lyase_fold/virulence"/>
</dbReference>
<dbReference type="InterPro" id="IPR059226">
    <property type="entry name" value="Choice_anch_Q_dom"/>
</dbReference>
<dbReference type="InterPro" id="IPR039448">
    <property type="entry name" value="Beta_helix"/>
</dbReference>
<evidence type="ECO:0000259" key="2">
    <source>
        <dbReference type="Pfam" id="PF13229"/>
    </source>
</evidence>
<dbReference type="AlphaFoldDB" id="A0A344TTM8"/>
<dbReference type="KEGG" id="run:DR864_29485"/>
<dbReference type="EMBL" id="CP030855">
    <property type="protein sequence ID" value="AXE21999.1"/>
    <property type="molecule type" value="Genomic_DNA"/>
</dbReference>